<evidence type="ECO:0000313" key="2">
    <source>
        <dbReference type="EMBL" id="CAI9725240.1"/>
    </source>
</evidence>
<sequence>MPPKKRVRVARKTAAAGTSERRRASESSHETARKHSQIAACTATARAMASEKDRSRLQIRNTLFAASVGANPISEINISKSISKTLRNIRRFISNETLVQM</sequence>
<dbReference type="EMBL" id="OX597820">
    <property type="protein sequence ID" value="CAI9725240.1"/>
    <property type="molecule type" value="Genomic_DNA"/>
</dbReference>
<feature type="compositionally biased region" description="Basic and acidic residues" evidence="1">
    <location>
        <begin position="19"/>
        <end position="33"/>
    </location>
</feature>
<name>A0AA36F5W2_OCTVU</name>
<feature type="compositionally biased region" description="Basic residues" evidence="1">
    <location>
        <begin position="1"/>
        <end position="11"/>
    </location>
</feature>
<gene>
    <name evidence="2" type="ORF">OCTVUL_1B001137</name>
</gene>
<feature type="region of interest" description="Disordered" evidence="1">
    <location>
        <begin position="1"/>
        <end position="38"/>
    </location>
</feature>
<evidence type="ECO:0000313" key="3">
    <source>
        <dbReference type="Proteomes" id="UP001162480"/>
    </source>
</evidence>
<protein>
    <submittedName>
        <fullName evidence="2">Uncharacterized protein</fullName>
    </submittedName>
</protein>
<accession>A0AA36F5W2</accession>
<dbReference type="Proteomes" id="UP001162480">
    <property type="component" value="Chromosome 7"/>
</dbReference>
<reference evidence="2" key="1">
    <citation type="submission" date="2023-08" db="EMBL/GenBank/DDBJ databases">
        <authorList>
            <person name="Alioto T."/>
            <person name="Alioto T."/>
            <person name="Gomez Garrido J."/>
        </authorList>
    </citation>
    <scope>NUCLEOTIDE SEQUENCE</scope>
</reference>
<keyword evidence="3" id="KW-1185">Reference proteome</keyword>
<proteinExistence type="predicted"/>
<organism evidence="2 3">
    <name type="scientific">Octopus vulgaris</name>
    <name type="common">Common octopus</name>
    <dbReference type="NCBI Taxonomy" id="6645"/>
    <lineage>
        <taxon>Eukaryota</taxon>
        <taxon>Metazoa</taxon>
        <taxon>Spiralia</taxon>
        <taxon>Lophotrochozoa</taxon>
        <taxon>Mollusca</taxon>
        <taxon>Cephalopoda</taxon>
        <taxon>Coleoidea</taxon>
        <taxon>Octopodiformes</taxon>
        <taxon>Octopoda</taxon>
        <taxon>Incirrata</taxon>
        <taxon>Octopodidae</taxon>
        <taxon>Octopus</taxon>
    </lineage>
</organism>
<dbReference type="AlphaFoldDB" id="A0AA36F5W2"/>
<evidence type="ECO:0000256" key="1">
    <source>
        <dbReference type="SAM" id="MobiDB-lite"/>
    </source>
</evidence>